<feature type="compositionally biased region" description="Low complexity" evidence="12">
    <location>
        <begin position="70"/>
        <end position="89"/>
    </location>
</feature>
<keyword evidence="18" id="KW-1185">Reference proteome</keyword>
<keyword evidence="5 10" id="KW-0812">Transmembrane</keyword>
<dbReference type="PROSITE" id="PS50857">
    <property type="entry name" value="COX2_CUA"/>
    <property type="match status" value="1"/>
</dbReference>
<keyword evidence="6" id="KW-1278">Translocase</keyword>
<evidence type="ECO:0000256" key="8">
    <source>
        <dbReference type="ARBA" id="ARBA00022989"/>
    </source>
</evidence>
<protein>
    <recommendedName>
        <fullName evidence="11">Cytochrome c oxidase subunit 2</fullName>
        <ecNumber evidence="11">7.1.1.9</ecNumber>
    </recommendedName>
</protein>
<dbReference type="InterPro" id="IPR045187">
    <property type="entry name" value="CcO_II"/>
</dbReference>
<evidence type="ECO:0000256" key="6">
    <source>
        <dbReference type="ARBA" id="ARBA00022967"/>
    </source>
</evidence>
<evidence type="ECO:0000256" key="10">
    <source>
        <dbReference type="RuleBase" id="RU000456"/>
    </source>
</evidence>
<dbReference type="Gene3D" id="1.10.287.90">
    <property type="match status" value="1"/>
</dbReference>
<feature type="compositionally biased region" description="Low complexity" evidence="12">
    <location>
        <begin position="41"/>
        <end position="63"/>
    </location>
</feature>
<feature type="transmembrane region" description="Helical" evidence="13">
    <location>
        <begin position="236"/>
        <end position="257"/>
    </location>
</feature>
<proteinExistence type="inferred from homology"/>
<dbReference type="RefSeq" id="WP_375557178.1">
    <property type="nucleotide sequence ID" value="NZ_JBBVGT010000002.1"/>
</dbReference>
<dbReference type="SUPFAM" id="SSF81464">
    <property type="entry name" value="Cytochrome c oxidase subunit II-like, transmembrane region"/>
    <property type="match status" value="1"/>
</dbReference>
<evidence type="ECO:0000259" key="16">
    <source>
        <dbReference type="PROSITE" id="PS50999"/>
    </source>
</evidence>
<dbReference type="InterPro" id="IPR008972">
    <property type="entry name" value="Cupredoxin"/>
</dbReference>
<name>A0ABV5CDK9_9SPHI</name>
<comment type="function">
    <text evidence="11">Subunits I and II form the functional core of the enzyme complex. Electrons originating in cytochrome c are transferred via heme a and Cu(A) to the binuclear center formed by heme a3 and Cu(B).</text>
</comment>
<feature type="chain" id="PRO_5045651255" description="Cytochrome c oxidase subunit 2" evidence="14">
    <location>
        <begin position="30"/>
        <end position="455"/>
    </location>
</feature>
<comment type="catalytic activity">
    <reaction evidence="11">
        <text>4 Fe(II)-[cytochrome c] + O2 + 8 H(+)(in) = 4 Fe(III)-[cytochrome c] + 2 H2O + 4 H(+)(out)</text>
        <dbReference type="Rhea" id="RHEA:11436"/>
        <dbReference type="Rhea" id="RHEA-COMP:10350"/>
        <dbReference type="Rhea" id="RHEA-COMP:14399"/>
        <dbReference type="ChEBI" id="CHEBI:15377"/>
        <dbReference type="ChEBI" id="CHEBI:15378"/>
        <dbReference type="ChEBI" id="CHEBI:15379"/>
        <dbReference type="ChEBI" id="CHEBI:29033"/>
        <dbReference type="ChEBI" id="CHEBI:29034"/>
        <dbReference type="EC" id="7.1.1.9"/>
    </reaction>
</comment>
<keyword evidence="14" id="KW-0732">Signal</keyword>
<evidence type="ECO:0000256" key="11">
    <source>
        <dbReference type="RuleBase" id="RU004024"/>
    </source>
</evidence>
<keyword evidence="9 13" id="KW-0472">Membrane</keyword>
<dbReference type="Pfam" id="PF00116">
    <property type="entry name" value="COX2"/>
    <property type="match status" value="1"/>
</dbReference>
<evidence type="ECO:0000259" key="15">
    <source>
        <dbReference type="PROSITE" id="PS50857"/>
    </source>
</evidence>
<dbReference type="SUPFAM" id="SSF49503">
    <property type="entry name" value="Cupredoxins"/>
    <property type="match status" value="1"/>
</dbReference>
<accession>A0ABV5CDK9</accession>
<keyword evidence="11" id="KW-0479">Metal-binding</keyword>
<feature type="domain" description="Cytochrome oxidase subunit II copper A binding" evidence="15">
    <location>
        <begin position="269"/>
        <end position="421"/>
    </location>
</feature>
<dbReference type="InterPro" id="IPR002429">
    <property type="entry name" value="CcO_II-like_C"/>
</dbReference>
<feature type="transmembrane region" description="Helical" evidence="13">
    <location>
        <begin position="107"/>
        <end position="131"/>
    </location>
</feature>
<evidence type="ECO:0000256" key="14">
    <source>
        <dbReference type="SAM" id="SignalP"/>
    </source>
</evidence>
<keyword evidence="4 10" id="KW-0679">Respiratory chain</keyword>
<evidence type="ECO:0000256" key="2">
    <source>
        <dbReference type="ARBA" id="ARBA00007866"/>
    </source>
</evidence>
<evidence type="ECO:0000256" key="13">
    <source>
        <dbReference type="SAM" id="Phobius"/>
    </source>
</evidence>
<sequence length="455" mass="50940">MKLRQFVHSKGILGLVLGLLFLLQVPVFAQTDTAGVAIETEQTEAAQTDTTEATATEEATGDATADEATEASAGDEVSTTPASSSTTAAAATAEEEASIPTQVYVNFFYYLLLFVLVCLIVTIIGQIGSVYELTQRMQGKIVGDKWHSSQGWLFLISLPLFLYGVYWSYVHHGSMSFREAATEHGARIDTLFIITTVITTIVLVLTHIALFGFSWKYRGSDKRKAYFYPHNNTLEKIWTIVPAAVLTVLVLSGFFTWRGITNIPEEQQKNALQIEVTGEQFLWTVRYGGRDNVIGKRDYKLTTPTNSLGIDFTDKTALDDIRAGDIVIPVGKPVHFTVNAKDVLHSFYIPEFRVQINAVPGMPTFFHIVPKYTTEEMREKLDDPNYDYILLCAKICGGGHYNMQKKVIVVTEAEYKEWLSDQIYFFDEAMQKEFKETQQHAGNSEIEGNQLVLNN</sequence>
<dbReference type="InterPro" id="IPR011759">
    <property type="entry name" value="Cyt_c_oxidase_su2_TM_dom"/>
</dbReference>
<dbReference type="InterPro" id="IPR036257">
    <property type="entry name" value="Cyt_c_oxidase_su2_TM_sf"/>
</dbReference>
<feature type="domain" description="Cytochrome oxidase subunit II transmembrane region profile" evidence="16">
    <location>
        <begin position="169"/>
        <end position="264"/>
    </location>
</feature>
<evidence type="ECO:0000256" key="12">
    <source>
        <dbReference type="SAM" id="MobiDB-lite"/>
    </source>
</evidence>
<organism evidence="17 18">
    <name type="scientific">Albibacterium profundi</name>
    <dbReference type="NCBI Taxonomy" id="3134906"/>
    <lineage>
        <taxon>Bacteria</taxon>
        <taxon>Pseudomonadati</taxon>
        <taxon>Bacteroidota</taxon>
        <taxon>Sphingobacteriia</taxon>
        <taxon>Sphingobacteriales</taxon>
        <taxon>Sphingobacteriaceae</taxon>
        <taxon>Albibacterium</taxon>
    </lineage>
</organism>
<evidence type="ECO:0000313" key="18">
    <source>
        <dbReference type="Proteomes" id="UP001580928"/>
    </source>
</evidence>
<evidence type="ECO:0000256" key="3">
    <source>
        <dbReference type="ARBA" id="ARBA00022448"/>
    </source>
</evidence>
<evidence type="ECO:0000256" key="5">
    <source>
        <dbReference type="ARBA" id="ARBA00022692"/>
    </source>
</evidence>
<gene>
    <name evidence="17" type="ORF">WKR92_07345</name>
</gene>
<feature type="transmembrane region" description="Helical" evidence="13">
    <location>
        <begin position="190"/>
        <end position="215"/>
    </location>
</feature>
<keyword evidence="11" id="KW-0186">Copper</keyword>
<dbReference type="Proteomes" id="UP001580928">
    <property type="component" value="Unassembled WGS sequence"/>
</dbReference>
<evidence type="ECO:0000256" key="7">
    <source>
        <dbReference type="ARBA" id="ARBA00022982"/>
    </source>
</evidence>
<keyword evidence="7 10" id="KW-0249">Electron transport</keyword>
<evidence type="ECO:0000313" key="17">
    <source>
        <dbReference type="EMBL" id="MFB5945643.1"/>
    </source>
</evidence>
<comment type="cofactor">
    <cofactor evidence="11">
        <name>Cu cation</name>
        <dbReference type="ChEBI" id="CHEBI:23378"/>
    </cofactor>
    <text evidence="11">Binds a copper A center.</text>
</comment>
<keyword evidence="8 13" id="KW-1133">Transmembrane helix</keyword>
<dbReference type="PANTHER" id="PTHR22888">
    <property type="entry name" value="CYTOCHROME C OXIDASE, SUBUNIT II"/>
    <property type="match status" value="1"/>
</dbReference>
<dbReference type="Pfam" id="PF02790">
    <property type="entry name" value="COX2_TM"/>
    <property type="match status" value="1"/>
</dbReference>
<dbReference type="EMBL" id="JBBVGT010000002">
    <property type="protein sequence ID" value="MFB5945643.1"/>
    <property type="molecule type" value="Genomic_DNA"/>
</dbReference>
<feature type="region of interest" description="Disordered" evidence="12">
    <location>
        <begin position="41"/>
        <end position="89"/>
    </location>
</feature>
<dbReference type="Gene3D" id="2.60.40.420">
    <property type="entry name" value="Cupredoxins - blue copper proteins"/>
    <property type="match status" value="1"/>
</dbReference>
<feature type="transmembrane region" description="Helical" evidence="13">
    <location>
        <begin position="152"/>
        <end position="170"/>
    </location>
</feature>
<dbReference type="PRINTS" id="PR01166">
    <property type="entry name" value="CYCOXIDASEII"/>
</dbReference>
<comment type="similarity">
    <text evidence="2 10">Belongs to the cytochrome c oxidase subunit 2 family.</text>
</comment>
<dbReference type="PROSITE" id="PS50999">
    <property type="entry name" value="COX2_TM"/>
    <property type="match status" value="1"/>
</dbReference>
<feature type="signal peptide" evidence="14">
    <location>
        <begin position="1"/>
        <end position="29"/>
    </location>
</feature>
<evidence type="ECO:0000256" key="4">
    <source>
        <dbReference type="ARBA" id="ARBA00022660"/>
    </source>
</evidence>
<comment type="caution">
    <text evidence="17">The sequence shown here is derived from an EMBL/GenBank/DDBJ whole genome shotgun (WGS) entry which is preliminary data.</text>
</comment>
<comment type="subcellular location">
    <subcellularLocation>
        <location evidence="10">Cell membrane</location>
        <topology evidence="10">Multi-pass membrane protein</topology>
    </subcellularLocation>
    <subcellularLocation>
        <location evidence="1">Membrane</location>
        <topology evidence="1">Multi-pass membrane protein</topology>
    </subcellularLocation>
</comment>
<dbReference type="EC" id="7.1.1.9" evidence="11"/>
<dbReference type="PANTHER" id="PTHR22888:SF9">
    <property type="entry name" value="CYTOCHROME C OXIDASE SUBUNIT 2"/>
    <property type="match status" value="1"/>
</dbReference>
<reference evidence="17 18" key="1">
    <citation type="submission" date="2024-04" db="EMBL/GenBank/DDBJ databases">
        <title>Albibacterium profundi sp. nov., isolated from sediment of the Challenger Deep of Mariana Trench.</title>
        <authorList>
            <person name="Wang Y."/>
        </authorList>
    </citation>
    <scope>NUCLEOTIDE SEQUENCE [LARGE SCALE GENOMIC DNA]</scope>
    <source>
        <strain evidence="17 18">RHL897</strain>
    </source>
</reference>
<evidence type="ECO:0000256" key="9">
    <source>
        <dbReference type="ARBA" id="ARBA00023136"/>
    </source>
</evidence>
<evidence type="ECO:0000256" key="1">
    <source>
        <dbReference type="ARBA" id="ARBA00004141"/>
    </source>
</evidence>
<keyword evidence="3 10" id="KW-0813">Transport</keyword>